<organism evidence="3 4">
    <name type="scientific">Uliginosibacterium silvisoli</name>
    <dbReference type="NCBI Taxonomy" id="3114758"/>
    <lineage>
        <taxon>Bacteria</taxon>
        <taxon>Pseudomonadati</taxon>
        <taxon>Pseudomonadota</taxon>
        <taxon>Betaproteobacteria</taxon>
        <taxon>Rhodocyclales</taxon>
        <taxon>Zoogloeaceae</taxon>
        <taxon>Uliginosibacterium</taxon>
    </lineage>
</organism>
<protein>
    <submittedName>
        <fullName evidence="3">Arylamine N-acetyltransferase</fullName>
    </submittedName>
</protein>
<gene>
    <name evidence="3" type="ORF">VVD49_17430</name>
</gene>
<dbReference type="PANTHER" id="PTHR11786:SF0">
    <property type="entry name" value="ARYLAMINE N-ACETYLTRANSFERASE 4-RELATED"/>
    <property type="match status" value="1"/>
</dbReference>
<reference evidence="3 4" key="1">
    <citation type="submission" date="2024-01" db="EMBL/GenBank/DDBJ databases">
        <title>Uliginosibacterium soil sp. nov.</title>
        <authorList>
            <person name="Lv Y."/>
        </authorList>
    </citation>
    <scope>NUCLEOTIDE SEQUENCE [LARGE SCALE GENOMIC DNA]</scope>
    <source>
        <strain evidence="3 4">H3</strain>
    </source>
</reference>
<dbReference type="InterPro" id="IPR001447">
    <property type="entry name" value="Arylamine_N-AcTrfase"/>
</dbReference>
<proteinExistence type="inferred from homology"/>
<sequence>MGGLYLGDLDFAPVDLDAYFARIGYTGSRTATLATLQALHRLHPASIPFETLDVFAREAIHMNAEALDAKLIHAGRGGYCFEQNTLFLRVLRTLDFKVEPLIARSRWARSRDRGMVRTHMALRVRLDGVDWLADVGFGACMLTTPLRMDVHEAQATHHEAARLVPIDGELRLEYQISGEWLPIYDLVVPAATPADLLAANWLISTHPDSGFHQNLVVTRTRDAIRHVLVNAQLTIRHADGQVERRELDADAIAVSLLDDFGISLRGDWSALLKEAAARPKP</sequence>
<dbReference type="PRINTS" id="PR01543">
    <property type="entry name" value="ANATRNSFRASE"/>
</dbReference>
<comment type="similarity">
    <text evidence="1 2">Belongs to the arylamine N-acetyltransferase family.</text>
</comment>
<dbReference type="SUPFAM" id="SSF54001">
    <property type="entry name" value="Cysteine proteinases"/>
    <property type="match status" value="1"/>
</dbReference>
<keyword evidence="4" id="KW-1185">Reference proteome</keyword>
<dbReference type="EMBL" id="JAYXHS010000003">
    <property type="protein sequence ID" value="MEC5387517.1"/>
    <property type="molecule type" value="Genomic_DNA"/>
</dbReference>
<evidence type="ECO:0000313" key="3">
    <source>
        <dbReference type="EMBL" id="MEC5387517.1"/>
    </source>
</evidence>
<evidence type="ECO:0000313" key="4">
    <source>
        <dbReference type="Proteomes" id="UP001331561"/>
    </source>
</evidence>
<dbReference type="RefSeq" id="WP_327600486.1">
    <property type="nucleotide sequence ID" value="NZ_JAYXHS010000003.1"/>
</dbReference>
<dbReference type="Gene3D" id="3.30.2140.10">
    <property type="entry name" value="Arylamine N-acetyltransferase"/>
    <property type="match status" value="1"/>
</dbReference>
<accession>A0ABU6K7L4</accession>
<dbReference type="Proteomes" id="UP001331561">
    <property type="component" value="Unassembled WGS sequence"/>
</dbReference>
<dbReference type="InterPro" id="IPR038765">
    <property type="entry name" value="Papain-like_cys_pep_sf"/>
</dbReference>
<comment type="caution">
    <text evidence="3">The sequence shown here is derived from an EMBL/GenBank/DDBJ whole genome shotgun (WGS) entry which is preliminary data.</text>
</comment>
<name>A0ABU6K7L4_9RHOO</name>
<evidence type="ECO:0000256" key="1">
    <source>
        <dbReference type="ARBA" id="ARBA00006547"/>
    </source>
</evidence>
<dbReference type="Pfam" id="PF00797">
    <property type="entry name" value="Acetyltransf_2"/>
    <property type="match status" value="1"/>
</dbReference>
<dbReference type="Gene3D" id="2.40.128.150">
    <property type="entry name" value="Cysteine proteinases"/>
    <property type="match status" value="1"/>
</dbReference>
<evidence type="ECO:0000256" key="2">
    <source>
        <dbReference type="RuleBase" id="RU003452"/>
    </source>
</evidence>
<dbReference type="PANTHER" id="PTHR11786">
    <property type="entry name" value="N-HYDROXYARYLAMINE O-ACETYLTRANSFERASE"/>
    <property type="match status" value="1"/>
</dbReference>